<name>A0A4S4FUM6_9MICO</name>
<dbReference type="GO" id="GO:0032259">
    <property type="term" value="P:methylation"/>
    <property type="evidence" value="ECO:0007669"/>
    <property type="project" value="UniProtKB-KW"/>
</dbReference>
<comment type="caution">
    <text evidence="3">The sequence shown here is derived from an EMBL/GenBank/DDBJ whole genome shotgun (WGS) entry which is preliminary data.</text>
</comment>
<dbReference type="Proteomes" id="UP000309133">
    <property type="component" value="Unassembled WGS sequence"/>
</dbReference>
<keyword evidence="4" id="KW-1185">Reference proteome</keyword>
<dbReference type="Gene3D" id="3.30.530.20">
    <property type="match status" value="1"/>
</dbReference>
<dbReference type="AlphaFoldDB" id="A0A4S4FUM6"/>
<keyword evidence="3" id="KW-0808">Transferase</keyword>
<dbReference type="SUPFAM" id="SSF55961">
    <property type="entry name" value="Bet v1-like"/>
    <property type="match status" value="1"/>
</dbReference>
<evidence type="ECO:0000313" key="4">
    <source>
        <dbReference type="Proteomes" id="UP000309133"/>
    </source>
</evidence>
<dbReference type="InterPro" id="IPR013538">
    <property type="entry name" value="ASHA1/2-like_C"/>
</dbReference>
<dbReference type="Pfam" id="PF08327">
    <property type="entry name" value="AHSA1"/>
    <property type="match status" value="1"/>
</dbReference>
<evidence type="ECO:0000256" key="1">
    <source>
        <dbReference type="ARBA" id="ARBA00006817"/>
    </source>
</evidence>
<dbReference type="GO" id="GO:0008168">
    <property type="term" value="F:methyltransferase activity"/>
    <property type="evidence" value="ECO:0007669"/>
    <property type="project" value="UniProtKB-KW"/>
</dbReference>
<organism evidence="3 4">
    <name type="scientific">Naasia lichenicola</name>
    <dbReference type="NCBI Taxonomy" id="2565933"/>
    <lineage>
        <taxon>Bacteria</taxon>
        <taxon>Bacillati</taxon>
        <taxon>Actinomycetota</taxon>
        <taxon>Actinomycetes</taxon>
        <taxon>Micrococcales</taxon>
        <taxon>Microbacteriaceae</taxon>
        <taxon>Naasia</taxon>
    </lineage>
</organism>
<protein>
    <submittedName>
        <fullName evidence="3">Vanillate O-demethylase oxidoreductase VanB</fullName>
    </submittedName>
</protein>
<dbReference type="InterPro" id="IPR023393">
    <property type="entry name" value="START-like_dom_sf"/>
</dbReference>
<keyword evidence="3" id="KW-0489">Methyltransferase</keyword>
<reference evidence="3 4" key="1">
    <citation type="submission" date="2019-04" db="EMBL/GenBank/DDBJ databases">
        <authorList>
            <person name="Jiang L."/>
        </authorList>
    </citation>
    <scope>NUCLEOTIDE SEQUENCE [LARGE SCALE GENOMIC DNA]</scope>
    <source>
        <strain evidence="3 4">YIM 131853</strain>
    </source>
</reference>
<accession>A0A4S4FUM6</accession>
<proteinExistence type="inferred from homology"/>
<gene>
    <name evidence="3" type="ORF">E6C64_02890</name>
</gene>
<feature type="domain" description="Activator of Hsp90 ATPase homologue 1/2-like C-terminal" evidence="2">
    <location>
        <begin position="23"/>
        <end position="160"/>
    </location>
</feature>
<dbReference type="OrthoDB" id="8117292at2"/>
<comment type="similarity">
    <text evidence="1">Belongs to the AHA1 family.</text>
</comment>
<dbReference type="CDD" id="cd08898">
    <property type="entry name" value="SRPBCC_CalC_Aha1-like_5"/>
    <property type="match status" value="1"/>
</dbReference>
<sequence length="164" mass="18300">MVSRWRKLVAIQDRIEKQIVLHADLDRVWAAIADSRQFGAWFGAEFDGPFVLGQTTHGRIVPTSVDAEVAAMQEPHRGSDLNLDIVAIEPHTRFAFRWAASPDTDVQTTVTFTLRPHEDGVVLIITEEGFDELPETVRQSTREGNEGGWEAQTSLIARYVAADS</sequence>
<evidence type="ECO:0000259" key="2">
    <source>
        <dbReference type="Pfam" id="PF08327"/>
    </source>
</evidence>
<evidence type="ECO:0000313" key="3">
    <source>
        <dbReference type="EMBL" id="THG33316.1"/>
    </source>
</evidence>
<dbReference type="EMBL" id="SSSM01000001">
    <property type="protein sequence ID" value="THG33316.1"/>
    <property type="molecule type" value="Genomic_DNA"/>
</dbReference>